<feature type="transmembrane region" description="Helical" evidence="6">
    <location>
        <begin position="105"/>
        <end position="123"/>
    </location>
</feature>
<evidence type="ECO:0000256" key="4">
    <source>
        <dbReference type="ARBA" id="ARBA00022989"/>
    </source>
</evidence>
<dbReference type="InterPro" id="IPR038330">
    <property type="entry name" value="TspO/MBR-related_sf"/>
</dbReference>
<protein>
    <submittedName>
        <fullName evidence="7">TspO/MBR family protein</fullName>
    </submittedName>
</protein>
<evidence type="ECO:0000256" key="5">
    <source>
        <dbReference type="ARBA" id="ARBA00023136"/>
    </source>
</evidence>
<dbReference type="PIRSF" id="PIRSF005859">
    <property type="entry name" value="PBR"/>
    <property type="match status" value="1"/>
</dbReference>
<dbReference type="Gene3D" id="1.20.1260.100">
    <property type="entry name" value="TspO/MBR protein"/>
    <property type="match status" value="1"/>
</dbReference>
<keyword evidence="5 6" id="KW-0472">Membrane</keyword>
<dbReference type="AlphaFoldDB" id="A0AAU7TEA6"/>
<feature type="transmembrane region" description="Helical" evidence="6">
    <location>
        <begin position="52"/>
        <end position="72"/>
    </location>
</feature>
<dbReference type="RefSeq" id="WP_350277906.1">
    <property type="nucleotide sequence ID" value="NZ_CP158165.1"/>
</dbReference>
<dbReference type="FunFam" id="1.20.1260.100:FF:000001">
    <property type="entry name" value="translocator protein 2"/>
    <property type="match status" value="1"/>
</dbReference>
<organism evidence="7">
    <name type="scientific">Kribbella sp. HUAS MG21</name>
    <dbReference type="NCBI Taxonomy" id="3160966"/>
    <lineage>
        <taxon>Bacteria</taxon>
        <taxon>Bacillati</taxon>
        <taxon>Actinomycetota</taxon>
        <taxon>Actinomycetes</taxon>
        <taxon>Propionibacteriales</taxon>
        <taxon>Kribbellaceae</taxon>
        <taxon>Kribbella</taxon>
    </lineage>
</organism>
<accession>A0AAU7TEA6</accession>
<proteinExistence type="inferred from homology"/>
<gene>
    <name evidence="7" type="ORF">ABN611_01475</name>
</gene>
<dbReference type="CDD" id="cd15904">
    <property type="entry name" value="TSPO_MBR"/>
    <property type="match status" value="1"/>
</dbReference>
<dbReference type="InterPro" id="IPR004307">
    <property type="entry name" value="TspO_MBR"/>
</dbReference>
<feature type="transmembrane region" description="Helical" evidence="6">
    <location>
        <begin position="12"/>
        <end position="32"/>
    </location>
</feature>
<feature type="transmembrane region" description="Helical" evidence="6">
    <location>
        <begin position="135"/>
        <end position="156"/>
    </location>
</feature>
<name>A0AAU7TEA6_9ACTN</name>
<evidence type="ECO:0000313" key="7">
    <source>
        <dbReference type="EMBL" id="XBV25091.1"/>
    </source>
</evidence>
<evidence type="ECO:0000256" key="3">
    <source>
        <dbReference type="ARBA" id="ARBA00022692"/>
    </source>
</evidence>
<evidence type="ECO:0000256" key="1">
    <source>
        <dbReference type="ARBA" id="ARBA00004141"/>
    </source>
</evidence>
<keyword evidence="4 6" id="KW-1133">Transmembrane helix</keyword>
<comment type="subcellular location">
    <subcellularLocation>
        <location evidence="1">Membrane</location>
        <topology evidence="1">Multi-pass membrane protein</topology>
    </subcellularLocation>
</comment>
<feature type="transmembrane region" description="Helical" evidence="6">
    <location>
        <begin position="81"/>
        <end position="99"/>
    </location>
</feature>
<keyword evidence="3 6" id="KW-0812">Transmembrane</keyword>
<dbReference type="EMBL" id="CP158165">
    <property type="protein sequence ID" value="XBV25091.1"/>
    <property type="molecule type" value="Genomic_DNA"/>
</dbReference>
<sequence>METVVRPRPLQALAVFAAAVVAAALIGVLGVTGTSSEYQTLDRPGWAPPSAVFGPVWTALYVAIAASGWIVWRRVGWSRELLPYAVQLVLNALWTPLFFGAGARGLALADILALWIAIVWTVLTFRRVSTWATVLLLPYLAWTTYAVALNAAVWQLNR</sequence>
<dbReference type="PANTHER" id="PTHR10057">
    <property type="entry name" value="PERIPHERAL-TYPE BENZODIAZEPINE RECEPTOR"/>
    <property type="match status" value="1"/>
</dbReference>
<dbReference type="GO" id="GO:0033013">
    <property type="term" value="P:tetrapyrrole metabolic process"/>
    <property type="evidence" value="ECO:0007669"/>
    <property type="project" value="UniProtKB-ARBA"/>
</dbReference>
<evidence type="ECO:0000256" key="2">
    <source>
        <dbReference type="ARBA" id="ARBA00007524"/>
    </source>
</evidence>
<dbReference type="Pfam" id="PF03073">
    <property type="entry name" value="TspO_MBR"/>
    <property type="match status" value="1"/>
</dbReference>
<dbReference type="GO" id="GO:0016020">
    <property type="term" value="C:membrane"/>
    <property type="evidence" value="ECO:0007669"/>
    <property type="project" value="UniProtKB-SubCell"/>
</dbReference>
<comment type="similarity">
    <text evidence="2">Belongs to the TspO/BZRP family.</text>
</comment>
<evidence type="ECO:0000256" key="6">
    <source>
        <dbReference type="SAM" id="Phobius"/>
    </source>
</evidence>
<reference evidence="7" key="1">
    <citation type="submission" date="2024-06" db="EMBL/GenBank/DDBJ databases">
        <title>Kribbella sp. strain HUAS MG21 genome sequences.</title>
        <authorList>
            <person name="Mo P."/>
        </authorList>
    </citation>
    <scope>NUCLEOTIDE SEQUENCE</scope>
    <source>
        <strain evidence="7">HUAS MG21</strain>
    </source>
</reference>
<dbReference type="PANTHER" id="PTHR10057:SF0">
    <property type="entry name" value="TRANSLOCATOR PROTEIN"/>
    <property type="match status" value="1"/>
</dbReference>